<comment type="caution">
    <text evidence="2">The sequence shown here is derived from an EMBL/GenBank/DDBJ whole genome shotgun (WGS) entry which is preliminary data.</text>
</comment>
<evidence type="ECO:0000256" key="1">
    <source>
        <dbReference type="SAM" id="SignalP"/>
    </source>
</evidence>
<protein>
    <recommendedName>
        <fullName evidence="4">DUF4426 domain-containing protein</fullName>
    </recommendedName>
</protein>
<name>A0ABQ6GZG6_9GAMM</name>
<evidence type="ECO:0000313" key="3">
    <source>
        <dbReference type="Proteomes" id="UP001157133"/>
    </source>
</evidence>
<dbReference type="EMBL" id="BSSU01000004">
    <property type="protein sequence ID" value="GLX81341.1"/>
    <property type="molecule type" value="Genomic_DNA"/>
</dbReference>
<accession>A0ABQ6GZG6</accession>
<organism evidence="2 3">
    <name type="scientific">Thalassotalea eurytherma</name>
    <dbReference type="NCBI Taxonomy" id="1144278"/>
    <lineage>
        <taxon>Bacteria</taxon>
        <taxon>Pseudomonadati</taxon>
        <taxon>Pseudomonadota</taxon>
        <taxon>Gammaproteobacteria</taxon>
        <taxon>Alteromonadales</taxon>
        <taxon>Colwelliaceae</taxon>
        <taxon>Thalassotalea</taxon>
    </lineage>
</organism>
<evidence type="ECO:0000313" key="2">
    <source>
        <dbReference type="EMBL" id="GLX81341.1"/>
    </source>
</evidence>
<reference evidence="2 3" key="1">
    <citation type="submission" date="2023-03" db="EMBL/GenBank/DDBJ databases">
        <title>Draft genome sequence of Thalassotalea eurytherma JCM 18482T.</title>
        <authorList>
            <person name="Sawabe T."/>
        </authorList>
    </citation>
    <scope>NUCLEOTIDE SEQUENCE [LARGE SCALE GENOMIC DNA]</scope>
    <source>
        <strain evidence="2 3">JCM 18482</strain>
    </source>
</reference>
<feature type="chain" id="PRO_5046932361" description="DUF4426 domain-containing protein" evidence="1">
    <location>
        <begin position="25"/>
        <end position="148"/>
    </location>
</feature>
<keyword evidence="1" id="KW-0732">Signal</keyword>
<sequence length="148" mass="16851">MKQFNKALTRLVMVGLGSFGTVHAADYNLEFGLVLHNNYGEPVGFEKTNMIPKTYNGEPALYGLVVTNEDNKVFTLSSVHILPQLEHDKPNKLMGKMMQIQKRGALFMRTDKEDSAGIYHMEVYLNNVLYKTITYQITEPSEQLASYR</sequence>
<evidence type="ECO:0008006" key="4">
    <source>
        <dbReference type="Google" id="ProtNLM"/>
    </source>
</evidence>
<feature type="signal peptide" evidence="1">
    <location>
        <begin position="1"/>
        <end position="24"/>
    </location>
</feature>
<keyword evidence="3" id="KW-1185">Reference proteome</keyword>
<dbReference type="Proteomes" id="UP001157133">
    <property type="component" value="Unassembled WGS sequence"/>
</dbReference>
<proteinExistence type="predicted"/>
<gene>
    <name evidence="2" type="ORF">theurythT_07930</name>
</gene>
<dbReference type="RefSeq" id="WP_284206670.1">
    <property type="nucleotide sequence ID" value="NZ_BSSU01000004.1"/>
</dbReference>